<keyword evidence="4" id="KW-1185">Reference proteome</keyword>
<feature type="transmembrane region" description="Helical" evidence="1">
    <location>
        <begin position="202"/>
        <end position="226"/>
    </location>
</feature>
<dbReference type="PANTHER" id="PTHR34220">
    <property type="entry name" value="SENSOR HISTIDINE KINASE YPDA"/>
    <property type="match status" value="1"/>
</dbReference>
<evidence type="ECO:0000256" key="1">
    <source>
        <dbReference type="SAM" id="Phobius"/>
    </source>
</evidence>
<dbReference type="EMBL" id="JABAHZ010000003">
    <property type="protein sequence ID" value="NLR79839.1"/>
    <property type="molecule type" value="Genomic_DNA"/>
</dbReference>
<protein>
    <submittedName>
        <fullName evidence="3">Histidine kinase</fullName>
    </submittedName>
</protein>
<dbReference type="InterPro" id="IPR050640">
    <property type="entry name" value="Bact_2-comp_sensor_kinase"/>
</dbReference>
<proteinExistence type="predicted"/>
<reference evidence="3 4" key="1">
    <citation type="submission" date="2020-04" db="EMBL/GenBank/DDBJ databases">
        <authorList>
            <person name="Yin C."/>
        </authorList>
    </citation>
    <scope>NUCLEOTIDE SEQUENCE [LARGE SCALE GENOMIC DNA]</scope>
    <source>
        <strain evidence="3 4">Ak56</strain>
    </source>
</reference>
<keyword evidence="1" id="KW-1133">Transmembrane helix</keyword>
<gene>
    <name evidence="3" type="ORF">HGH91_14470</name>
</gene>
<dbReference type="PANTHER" id="PTHR34220:SF7">
    <property type="entry name" value="SENSOR HISTIDINE KINASE YPDA"/>
    <property type="match status" value="1"/>
</dbReference>
<evidence type="ECO:0000313" key="3">
    <source>
        <dbReference type="EMBL" id="NLR79839.1"/>
    </source>
</evidence>
<dbReference type="SUPFAM" id="SSF55874">
    <property type="entry name" value="ATPase domain of HSP90 chaperone/DNA topoisomerase II/histidine kinase"/>
    <property type="match status" value="1"/>
</dbReference>
<comment type="caution">
    <text evidence="3">The sequence shown here is derived from an EMBL/GenBank/DDBJ whole genome shotgun (WGS) entry which is preliminary data.</text>
</comment>
<dbReference type="Proteomes" id="UP000552864">
    <property type="component" value="Unassembled WGS sequence"/>
</dbReference>
<keyword evidence="1" id="KW-0812">Transmembrane</keyword>
<name>A0A847SR79_9BACT</name>
<dbReference type="Gene3D" id="3.30.565.10">
    <property type="entry name" value="Histidine kinase-like ATPase, C-terminal domain"/>
    <property type="match status" value="1"/>
</dbReference>
<dbReference type="GO" id="GO:0000155">
    <property type="term" value="F:phosphorelay sensor kinase activity"/>
    <property type="evidence" value="ECO:0007669"/>
    <property type="project" value="InterPro"/>
</dbReference>
<keyword evidence="3" id="KW-0808">Transferase</keyword>
<feature type="transmembrane region" description="Helical" evidence="1">
    <location>
        <begin position="74"/>
        <end position="92"/>
    </location>
</feature>
<evidence type="ECO:0000313" key="4">
    <source>
        <dbReference type="Proteomes" id="UP000552864"/>
    </source>
</evidence>
<dbReference type="InterPro" id="IPR010559">
    <property type="entry name" value="Sig_transdc_His_kin_internal"/>
</dbReference>
<dbReference type="Pfam" id="PF06580">
    <property type="entry name" value="His_kinase"/>
    <property type="match status" value="1"/>
</dbReference>
<feature type="transmembrane region" description="Helical" evidence="1">
    <location>
        <begin position="6"/>
        <end position="23"/>
    </location>
</feature>
<keyword evidence="3" id="KW-0418">Kinase</keyword>
<dbReference type="GO" id="GO:0016020">
    <property type="term" value="C:membrane"/>
    <property type="evidence" value="ECO:0007669"/>
    <property type="project" value="InterPro"/>
</dbReference>
<feature type="transmembrane region" description="Helical" evidence="1">
    <location>
        <begin position="35"/>
        <end position="54"/>
    </location>
</feature>
<sequence>MGRVVLVYAAFLLVNFIIVPEFFEREKWVKGMLMLLPLGVFYFLMMMVADSYYRGYLFGVYDTVQGAHTHFAKSAFITTIFSGVLYVIYYYVRRVLLDLFYPRYVKDPVFRQMMTEILWASGLIVVLFCLSFSDSRDTALMIFFFGPTSIVVFFVLRYKVLPEYAASNNRALMLRDAIFTILGSNVLMALICRAIGHRNGGWFVALGGTGIFVSTAIVAPLSWLLFKTRQQQVATVVTLKKALGHSAANLDFLRSQINPHFLFNALNTLYGTALQEEAARTSEGIQKLGDMMRFMLHDNHLEKIPLDKEVAYLQNYIALQRLRVLSSPDILIEVNIDESQCQHEIAPMLLIPFVENAFKHGISLRHRSRIVISLSCTAEQIFFDVYNSVHPRPENDPEREGMGIGLNNVKERLALLYPHRHELSIRHTATEFFVHLTIDVNK</sequence>
<dbReference type="AlphaFoldDB" id="A0A847SR79"/>
<keyword evidence="1" id="KW-0472">Membrane</keyword>
<evidence type="ECO:0000259" key="2">
    <source>
        <dbReference type="Pfam" id="PF06580"/>
    </source>
</evidence>
<accession>A0A847SR79</accession>
<dbReference type="InterPro" id="IPR036890">
    <property type="entry name" value="HATPase_C_sf"/>
</dbReference>
<feature type="transmembrane region" description="Helical" evidence="1">
    <location>
        <begin position="177"/>
        <end position="196"/>
    </location>
</feature>
<feature type="domain" description="Signal transduction histidine kinase internal region" evidence="2">
    <location>
        <begin position="248"/>
        <end position="324"/>
    </location>
</feature>
<feature type="transmembrane region" description="Helical" evidence="1">
    <location>
        <begin position="113"/>
        <end position="133"/>
    </location>
</feature>
<organism evidence="3 4">
    <name type="scientific">Chitinophaga eiseniae</name>
    <dbReference type="NCBI Taxonomy" id="634771"/>
    <lineage>
        <taxon>Bacteria</taxon>
        <taxon>Pseudomonadati</taxon>
        <taxon>Bacteroidota</taxon>
        <taxon>Chitinophagia</taxon>
        <taxon>Chitinophagales</taxon>
        <taxon>Chitinophagaceae</taxon>
        <taxon>Chitinophaga</taxon>
    </lineage>
</organism>
<feature type="transmembrane region" description="Helical" evidence="1">
    <location>
        <begin position="139"/>
        <end position="156"/>
    </location>
</feature>